<feature type="compositionally biased region" description="Polar residues" evidence="1">
    <location>
        <begin position="130"/>
        <end position="141"/>
    </location>
</feature>
<evidence type="ECO:0000313" key="2">
    <source>
        <dbReference type="EMBL" id="KKK69898.1"/>
    </source>
</evidence>
<dbReference type="AlphaFoldDB" id="A0A0F8XLU2"/>
<protein>
    <submittedName>
        <fullName evidence="2">Uncharacterized protein</fullName>
    </submittedName>
</protein>
<evidence type="ECO:0000256" key="1">
    <source>
        <dbReference type="SAM" id="MobiDB-lite"/>
    </source>
</evidence>
<feature type="non-terminal residue" evidence="2">
    <location>
        <position position="141"/>
    </location>
</feature>
<reference evidence="2" key="1">
    <citation type="journal article" date="2015" name="Nature">
        <title>Complex archaea that bridge the gap between prokaryotes and eukaryotes.</title>
        <authorList>
            <person name="Spang A."/>
            <person name="Saw J.H."/>
            <person name="Jorgensen S.L."/>
            <person name="Zaremba-Niedzwiedzka K."/>
            <person name="Martijn J."/>
            <person name="Lind A.E."/>
            <person name="van Eijk R."/>
            <person name="Schleper C."/>
            <person name="Guy L."/>
            <person name="Ettema T.J."/>
        </authorList>
    </citation>
    <scope>NUCLEOTIDE SEQUENCE</scope>
</reference>
<organism evidence="2">
    <name type="scientific">marine sediment metagenome</name>
    <dbReference type="NCBI Taxonomy" id="412755"/>
    <lineage>
        <taxon>unclassified sequences</taxon>
        <taxon>metagenomes</taxon>
        <taxon>ecological metagenomes</taxon>
    </lineage>
</organism>
<accession>A0A0F8XLU2</accession>
<comment type="caution">
    <text evidence="2">The sequence shown here is derived from an EMBL/GenBank/DDBJ whole genome shotgun (WGS) entry which is preliminary data.</text>
</comment>
<feature type="region of interest" description="Disordered" evidence="1">
    <location>
        <begin position="1"/>
        <end position="141"/>
    </location>
</feature>
<gene>
    <name evidence="2" type="ORF">LCGC14_2929450</name>
</gene>
<feature type="compositionally biased region" description="Polar residues" evidence="1">
    <location>
        <begin position="52"/>
        <end position="62"/>
    </location>
</feature>
<dbReference type="EMBL" id="LAZR01058435">
    <property type="protein sequence ID" value="KKK69898.1"/>
    <property type="molecule type" value="Genomic_DNA"/>
</dbReference>
<proteinExistence type="predicted"/>
<sequence length="141" mass="15388">MALATYPAGNRVSGRGRGRPQPAQYAPGVVQAPLTPALAGRGDASMYGQYPRSYNNKPTYRSTIDAPPVPYPVTPPGDSFRSPQDDPRDYSLEAQPLPGPPGQDFAPLQQLRQRLQNAPPVQPLQRIDQAFQNADINPLQR</sequence>
<name>A0A0F8XLU2_9ZZZZ</name>